<evidence type="ECO:0000313" key="2">
    <source>
        <dbReference type="Proteomes" id="UP000585507"/>
    </source>
</evidence>
<proteinExistence type="predicted"/>
<dbReference type="AlphaFoldDB" id="A0A7W8UHQ1"/>
<organism evidence="1 2">
    <name type="scientific">Rhizobium giardinii</name>
    <dbReference type="NCBI Taxonomy" id="56731"/>
    <lineage>
        <taxon>Bacteria</taxon>
        <taxon>Pseudomonadati</taxon>
        <taxon>Pseudomonadota</taxon>
        <taxon>Alphaproteobacteria</taxon>
        <taxon>Hyphomicrobiales</taxon>
        <taxon>Rhizobiaceae</taxon>
        <taxon>Rhizobium/Agrobacterium group</taxon>
        <taxon>Rhizobium</taxon>
    </lineage>
</organism>
<gene>
    <name evidence="1" type="ORF">GGD55_006326</name>
</gene>
<evidence type="ECO:0000313" key="1">
    <source>
        <dbReference type="EMBL" id="MBB5539576.1"/>
    </source>
</evidence>
<evidence type="ECO:0008006" key="3">
    <source>
        <dbReference type="Google" id="ProtNLM"/>
    </source>
</evidence>
<name>A0A7W8UHQ1_9HYPH</name>
<accession>A0A7W8UHQ1</accession>
<dbReference type="EMBL" id="JACHBK010000022">
    <property type="protein sequence ID" value="MBB5539576.1"/>
    <property type="molecule type" value="Genomic_DNA"/>
</dbReference>
<reference evidence="1 2" key="1">
    <citation type="submission" date="2020-08" db="EMBL/GenBank/DDBJ databases">
        <title>Genomic Encyclopedia of Type Strains, Phase IV (KMG-V): Genome sequencing to study the core and pangenomes of soil and plant-associated prokaryotes.</title>
        <authorList>
            <person name="Whitman W."/>
        </authorList>
    </citation>
    <scope>NUCLEOTIDE SEQUENCE [LARGE SCALE GENOMIC DNA]</scope>
    <source>
        <strain evidence="1 2">SEMIA 4084</strain>
    </source>
</reference>
<sequence length="75" mass="8525">MLQRALGRRHTAHEPGEIILDAFDLLYLDGRNLRQLRSANASGCWTFFQCSERMSKQEIETCVIQAEAVVASKSR</sequence>
<keyword evidence="2" id="KW-1185">Reference proteome</keyword>
<protein>
    <recommendedName>
        <fullName evidence="3">ATP-dependent DNA ligase family profile domain-containing protein</fullName>
    </recommendedName>
</protein>
<comment type="caution">
    <text evidence="1">The sequence shown here is derived from an EMBL/GenBank/DDBJ whole genome shotgun (WGS) entry which is preliminary data.</text>
</comment>
<dbReference type="Proteomes" id="UP000585507">
    <property type="component" value="Unassembled WGS sequence"/>
</dbReference>